<keyword evidence="7" id="KW-0288">FMN</keyword>
<dbReference type="GO" id="GO:0030091">
    <property type="term" value="P:protein repair"/>
    <property type="evidence" value="ECO:0007669"/>
    <property type="project" value="UniProtKB-UniRule"/>
</dbReference>
<dbReference type="GO" id="GO:0016679">
    <property type="term" value="F:oxidoreductase activity, acting on diphenols and related substances as donors"/>
    <property type="evidence" value="ECO:0007669"/>
    <property type="project" value="TreeGrafter"/>
</dbReference>
<reference evidence="10 11" key="1">
    <citation type="submission" date="2016-10" db="EMBL/GenBank/DDBJ databases">
        <authorList>
            <person name="de Groot N.N."/>
        </authorList>
    </citation>
    <scope>NUCLEOTIDE SEQUENCE [LARGE SCALE GENOMIC DNA]</scope>
    <source>
        <strain evidence="10 11">CPCC 100156</strain>
    </source>
</reference>
<dbReference type="GO" id="GO:0009055">
    <property type="term" value="F:electron transfer activity"/>
    <property type="evidence" value="ECO:0007669"/>
    <property type="project" value="UniProtKB-UniRule"/>
</dbReference>
<keyword evidence="6 7" id="KW-0472">Membrane</keyword>
<keyword evidence="7" id="KW-1003">Cell membrane</keyword>
<comment type="subcellular location">
    <subcellularLocation>
        <location evidence="7">Cell membrane</location>
        <topology evidence="7">Multi-pass membrane protein</topology>
    </subcellularLocation>
    <subcellularLocation>
        <location evidence="1">Membrane</location>
        <topology evidence="1">Multi-pass membrane protein</topology>
    </subcellularLocation>
</comment>
<keyword evidence="7" id="KW-0349">Heme</keyword>
<feature type="transmembrane region" description="Helical" evidence="7">
    <location>
        <begin position="49"/>
        <end position="66"/>
    </location>
</feature>
<feature type="transmembrane region" description="Helical" evidence="7">
    <location>
        <begin position="149"/>
        <end position="171"/>
    </location>
</feature>
<comment type="cofactor">
    <cofactor evidence="7">
        <name>heme b</name>
        <dbReference type="ChEBI" id="CHEBI:60344"/>
    </cofactor>
    <text evidence="7">Binds 1 heme b (iron(II)-protoporphyrin IX) group per subunit.</text>
</comment>
<comment type="cofactor">
    <cofactor evidence="7">
        <name>FMN</name>
        <dbReference type="ChEBI" id="CHEBI:58210"/>
    </cofactor>
    <text evidence="7">Binds 1 FMN per subunit.</text>
</comment>
<dbReference type="STRING" id="938405.SAMN02927895_01530"/>
<dbReference type="GO" id="GO:0005886">
    <property type="term" value="C:plasma membrane"/>
    <property type="evidence" value="ECO:0007669"/>
    <property type="project" value="UniProtKB-SubCell"/>
</dbReference>
<keyword evidence="7" id="KW-0285">Flavoprotein</keyword>
<dbReference type="Proteomes" id="UP000198925">
    <property type="component" value="Unassembled WGS sequence"/>
</dbReference>
<dbReference type="PANTHER" id="PTHR36964:SF1">
    <property type="entry name" value="PROTEIN-METHIONINE-SULFOXIDE REDUCTASE HEME-BINDING SUBUNIT MSRQ"/>
    <property type="match status" value="1"/>
</dbReference>
<keyword evidence="4 7" id="KW-1133">Transmembrane helix</keyword>
<keyword evidence="11" id="KW-1185">Reference proteome</keyword>
<accession>A0A1G6MC62</accession>
<evidence type="ECO:0000256" key="5">
    <source>
        <dbReference type="ARBA" id="ARBA00023004"/>
    </source>
</evidence>
<feature type="region of interest" description="Disordered" evidence="8">
    <location>
        <begin position="310"/>
        <end position="334"/>
    </location>
</feature>
<feature type="transmembrane region" description="Helical" evidence="7">
    <location>
        <begin position="238"/>
        <end position="259"/>
    </location>
</feature>
<feature type="transmembrane region" description="Helical" evidence="7">
    <location>
        <begin position="187"/>
        <end position="204"/>
    </location>
</feature>
<evidence type="ECO:0000313" key="10">
    <source>
        <dbReference type="EMBL" id="SDC53099.1"/>
    </source>
</evidence>
<dbReference type="HAMAP" id="MF_01207">
    <property type="entry name" value="MsrQ"/>
    <property type="match status" value="1"/>
</dbReference>
<evidence type="ECO:0000256" key="3">
    <source>
        <dbReference type="ARBA" id="ARBA00022692"/>
    </source>
</evidence>
<sequence length="334" mass="35858">MTRGYRTGGRGEIGDMIQAILRTAFPPALSRGTRPFPWPWRDRAGRLSALRAVVLALLLAPAAWLLVTALTEGLGPEPAKAALREIGLWTIRLLLVTLAVTPLGRILAAPRILALRRMLGLGTLAYALLHLLLYAAYQDFALPRIASEIALRFYLTIGFVALLGLAVLGWTSTDGWMRKLGRRWKRLHLLIFPVAALGVFHFFLQSKSQLWEAVLAAGLLAWLILWRLLPAEARLHPVALLLLAPATGLAAAGVEYAWYALATNLPAGRILAANLDVAFGLRPAVWAAVAVVVPPLLALPGWIRARRAGRTAPGSAAPGPAPAHPPAAAGNPAR</sequence>
<evidence type="ECO:0000313" key="11">
    <source>
        <dbReference type="Proteomes" id="UP000198925"/>
    </source>
</evidence>
<dbReference type="InterPro" id="IPR013130">
    <property type="entry name" value="Fe3_Rdtase_TM_dom"/>
</dbReference>
<keyword evidence="7" id="KW-0479">Metal-binding</keyword>
<evidence type="ECO:0000256" key="2">
    <source>
        <dbReference type="ARBA" id="ARBA00022448"/>
    </source>
</evidence>
<evidence type="ECO:0000256" key="7">
    <source>
        <dbReference type="HAMAP-Rule" id="MF_01207"/>
    </source>
</evidence>
<keyword evidence="3 7" id="KW-0812">Transmembrane</keyword>
<gene>
    <name evidence="7" type="primary">msrQ</name>
    <name evidence="10" type="ORF">SAMN04487779_10011168</name>
</gene>
<protein>
    <recommendedName>
        <fullName evidence="7">Protein-methionine-sulfoxide reductase heme-binding subunit MsrQ</fullName>
    </recommendedName>
    <alternativeName>
        <fullName evidence="7">Flavocytochrome MsrQ</fullName>
    </alternativeName>
</protein>
<dbReference type="InterPro" id="IPR022837">
    <property type="entry name" value="MsrQ-like"/>
</dbReference>
<comment type="similarity">
    <text evidence="7">Belongs to the MsrQ family.</text>
</comment>
<feature type="transmembrane region" description="Helical" evidence="7">
    <location>
        <begin position="86"/>
        <end position="107"/>
    </location>
</feature>
<comment type="function">
    <text evidence="7">Part of the MsrPQ system that repairs oxidized periplasmic proteins containing methionine sulfoxide residues (Met-O), using respiratory chain electrons. Thus protects these proteins from oxidative-stress damage caused by reactive species of oxygen and chlorine generated by the host defense mechanisms. MsrPQ is essential for the maintenance of envelope integrity under bleach stress, rescuing a wide series of structurally unrelated periplasmic proteins from methionine oxidation. MsrQ provides electrons for reduction to the reductase catalytic subunit MsrP, using the quinone pool of the respiratory chain.</text>
</comment>
<comment type="subunit">
    <text evidence="7">Heterodimer of a catalytic subunit (MsrP) and a heme-binding subunit (MsrQ).</text>
</comment>
<keyword evidence="7" id="KW-0249">Electron transport</keyword>
<evidence type="ECO:0000256" key="4">
    <source>
        <dbReference type="ARBA" id="ARBA00022989"/>
    </source>
</evidence>
<keyword evidence="2 7" id="KW-0813">Transport</keyword>
<proteinExistence type="inferred from homology"/>
<dbReference type="Pfam" id="PF01794">
    <property type="entry name" value="Ferric_reduct"/>
    <property type="match status" value="1"/>
</dbReference>
<dbReference type="GO" id="GO:0046872">
    <property type="term" value="F:metal ion binding"/>
    <property type="evidence" value="ECO:0007669"/>
    <property type="project" value="UniProtKB-KW"/>
</dbReference>
<feature type="transmembrane region" description="Helical" evidence="7">
    <location>
        <begin position="284"/>
        <end position="303"/>
    </location>
</feature>
<name>A0A1G6MC62_9PROT</name>
<dbReference type="AlphaFoldDB" id="A0A1G6MC62"/>
<comment type="caution">
    <text evidence="7">Lacks conserved residue(s) required for the propagation of feature annotation.</text>
</comment>
<keyword evidence="5 7" id="KW-0408">Iron</keyword>
<dbReference type="GO" id="GO:0010181">
    <property type="term" value="F:FMN binding"/>
    <property type="evidence" value="ECO:0007669"/>
    <property type="project" value="UniProtKB-UniRule"/>
</dbReference>
<feature type="transmembrane region" description="Helical" evidence="7">
    <location>
        <begin position="119"/>
        <end position="137"/>
    </location>
</feature>
<dbReference type="GO" id="GO:0020037">
    <property type="term" value="F:heme binding"/>
    <property type="evidence" value="ECO:0007669"/>
    <property type="project" value="UniProtKB-UniRule"/>
</dbReference>
<evidence type="ECO:0000256" key="8">
    <source>
        <dbReference type="SAM" id="MobiDB-lite"/>
    </source>
</evidence>
<evidence type="ECO:0000259" key="9">
    <source>
        <dbReference type="Pfam" id="PF01794"/>
    </source>
</evidence>
<dbReference type="EMBL" id="FMZX01000001">
    <property type="protein sequence ID" value="SDC53099.1"/>
    <property type="molecule type" value="Genomic_DNA"/>
</dbReference>
<organism evidence="10 11">
    <name type="scientific">Belnapia rosea</name>
    <dbReference type="NCBI Taxonomy" id="938405"/>
    <lineage>
        <taxon>Bacteria</taxon>
        <taxon>Pseudomonadati</taxon>
        <taxon>Pseudomonadota</taxon>
        <taxon>Alphaproteobacteria</taxon>
        <taxon>Acetobacterales</taxon>
        <taxon>Roseomonadaceae</taxon>
        <taxon>Belnapia</taxon>
    </lineage>
</organism>
<evidence type="ECO:0000256" key="6">
    <source>
        <dbReference type="ARBA" id="ARBA00023136"/>
    </source>
</evidence>
<feature type="transmembrane region" description="Helical" evidence="7">
    <location>
        <begin position="210"/>
        <end position="229"/>
    </location>
</feature>
<feature type="domain" description="Ferric oxidoreductase" evidence="9">
    <location>
        <begin position="87"/>
        <end position="199"/>
    </location>
</feature>
<evidence type="ECO:0000256" key="1">
    <source>
        <dbReference type="ARBA" id="ARBA00004141"/>
    </source>
</evidence>
<dbReference type="PANTHER" id="PTHR36964">
    <property type="entry name" value="PROTEIN-METHIONINE-SULFOXIDE REDUCTASE HEME-BINDING SUBUNIT MSRQ"/>
    <property type="match status" value="1"/>
</dbReference>